<evidence type="ECO:0000256" key="2">
    <source>
        <dbReference type="PROSITE-ProRule" id="PRU01263"/>
    </source>
</evidence>
<feature type="domain" description="ZAD" evidence="5">
    <location>
        <begin position="10"/>
        <end position="87"/>
    </location>
</feature>
<protein>
    <submittedName>
        <fullName evidence="6 7">Uncharacterized protein</fullName>
    </submittedName>
</protein>
<dbReference type="SMART" id="SM00355">
    <property type="entry name" value="ZnF_C2H2"/>
    <property type="match status" value="2"/>
</dbReference>
<evidence type="ECO:0000256" key="3">
    <source>
        <dbReference type="SAM" id="MobiDB-lite"/>
    </source>
</evidence>
<dbReference type="Gene3D" id="3.40.1800.20">
    <property type="match status" value="1"/>
</dbReference>
<reference evidence="6" key="2">
    <citation type="submission" date="2010-05" db="EMBL/GenBank/DDBJ databases">
        <authorList>
            <person name="Almeida L.G."/>
            <person name="Nicolas M.F."/>
            <person name="Souza R.C."/>
            <person name="Vasconcelos A.T.R."/>
        </authorList>
    </citation>
    <scope>NUCLEOTIDE SEQUENCE</scope>
</reference>
<name>W5JNC2_ANODA</name>
<dbReference type="InterPro" id="IPR036236">
    <property type="entry name" value="Znf_C2H2_sf"/>
</dbReference>
<reference evidence="6 8" key="1">
    <citation type="journal article" date="2010" name="BMC Genomics">
        <title>Combination of measures distinguishes pre-miRNAs from other stem-loops in the genome of the newly sequenced Anopheles darlingi.</title>
        <authorList>
            <person name="Mendes N.D."/>
            <person name="Freitas A.T."/>
            <person name="Vasconcelos A.T."/>
            <person name="Sagot M.F."/>
        </authorList>
    </citation>
    <scope>NUCLEOTIDE SEQUENCE</scope>
</reference>
<dbReference type="eggNOG" id="ENOG502TCY3">
    <property type="taxonomic scope" value="Eukaryota"/>
</dbReference>
<keyword evidence="2" id="KW-0862">Zinc</keyword>
<evidence type="ECO:0000259" key="5">
    <source>
        <dbReference type="PROSITE" id="PS51915"/>
    </source>
</evidence>
<feature type="compositionally biased region" description="Polar residues" evidence="3">
    <location>
        <begin position="133"/>
        <end position="143"/>
    </location>
</feature>
<organism evidence="6">
    <name type="scientific">Anopheles darlingi</name>
    <name type="common">Mosquito</name>
    <dbReference type="NCBI Taxonomy" id="43151"/>
    <lineage>
        <taxon>Eukaryota</taxon>
        <taxon>Metazoa</taxon>
        <taxon>Ecdysozoa</taxon>
        <taxon>Arthropoda</taxon>
        <taxon>Hexapoda</taxon>
        <taxon>Insecta</taxon>
        <taxon>Pterygota</taxon>
        <taxon>Neoptera</taxon>
        <taxon>Endopterygota</taxon>
        <taxon>Diptera</taxon>
        <taxon>Nematocera</taxon>
        <taxon>Culicoidea</taxon>
        <taxon>Culicidae</taxon>
        <taxon>Anophelinae</taxon>
        <taxon>Anopheles</taxon>
    </lineage>
</organism>
<dbReference type="PROSITE" id="PS50157">
    <property type="entry name" value="ZINC_FINGER_C2H2_2"/>
    <property type="match status" value="2"/>
</dbReference>
<dbReference type="SUPFAM" id="SSF57716">
    <property type="entry name" value="Glucocorticoid receptor-like (DNA-binding domain)"/>
    <property type="match status" value="1"/>
</dbReference>
<evidence type="ECO:0000313" key="7">
    <source>
        <dbReference type="EnsemblMetazoa" id="ADAC003434-PA"/>
    </source>
</evidence>
<feature type="domain" description="C2H2-type" evidence="4">
    <location>
        <begin position="312"/>
        <end position="340"/>
    </location>
</feature>
<dbReference type="Proteomes" id="UP000000673">
    <property type="component" value="Unassembled WGS sequence"/>
</dbReference>
<dbReference type="Pfam" id="PF07776">
    <property type="entry name" value="zf-AD"/>
    <property type="match status" value="1"/>
</dbReference>
<feature type="region of interest" description="Disordered" evidence="3">
    <location>
        <begin position="125"/>
        <end position="151"/>
    </location>
</feature>
<dbReference type="InterPro" id="IPR012934">
    <property type="entry name" value="Znf_AD"/>
</dbReference>
<reference evidence="7" key="4">
    <citation type="submission" date="2015-06" db="UniProtKB">
        <authorList>
            <consortium name="EnsemblMetazoa"/>
        </authorList>
    </citation>
    <scope>IDENTIFICATION</scope>
</reference>
<dbReference type="VEuPathDB" id="VectorBase:ADAR2_004627"/>
<feature type="binding site" evidence="2">
    <location>
        <position position="60"/>
    </location>
    <ligand>
        <name>Zn(2+)</name>
        <dbReference type="ChEBI" id="CHEBI:29105"/>
    </ligand>
</feature>
<feature type="domain" description="C2H2-type" evidence="4">
    <location>
        <begin position="345"/>
        <end position="373"/>
    </location>
</feature>
<dbReference type="SUPFAM" id="SSF57667">
    <property type="entry name" value="beta-beta-alpha zinc fingers"/>
    <property type="match status" value="1"/>
</dbReference>
<feature type="binding site" evidence="2">
    <location>
        <position position="15"/>
    </location>
    <ligand>
        <name>Zn(2+)</name>
        <dbReference type="ChEBI" id="CHEBI:29105"/>
    </ligand>
</feature>
<evidence type="ECO:0000256" key="1">
    <source>
        <dbReference type="PROSITE-ProRule" id="PRU00042"/>
    </source>
</evidence>
<dbReference type="Gene3D" id="3.30.160.60">
    <property type="entry name" value="Classic Zinc Finger"/>
    <property type="match status" value="1"/>
</dbReference>
<proteinExistence type="predicted"/>
<reference evidence="6" key="3">
    <citation type="journal article" date="2013" name="Nucleic Acids Res.">
        <title>The genome of Anopheles darlingi, the main neotropical malaria vector.</title>
        <authorList>
            <person name="Marinotti O."/>
            <person name="Cerqueira G.C."/>
            <person name="de Almeida L.G."/>
            <person name="Ferro M.I."/>
            <person name="Loreto E.L."/>
            <person name="Zaha A."/>
            <person name="Teixeira S.M."/>
            <person name="Wespiser A.R."/>
            <person name="Almeida E Silva A."/>
            <person name="Schlindwein A.D."/>
            <person name="Pacheco A.C."/>
            <person name="Silva A.L."/>
            <person name="Graveley B.R."/>
            <person name="Walenz B.P."/>
            <person name="Lima Bde A."/>
            <person name="Ribeiro C.A."/>
            <person name="Nunes-Silva C.G."/>
            <person name="de Carvalho C.R."/>
            <person name="Soares C.M."/>
            <person name="de Menezes C.B."/>
            <person name="Matiolli C."/>
            <person name="Caffrey D."/>
            <person name="Araujo D.A."/>
            <person name="de Oliveira D.M."/>
            <person name="Golenbock D."/>
            <person name="Grisard E.C."/>
            <person name="Fantinatti-Garboggini F."/>
            <person name="de Carvalho F.M."/>
            <person name="Barcellos F.G."/>
            <person name="Prosdocimi F."/>
            <person name="May G."/>
            <person name="Azevedo Junior G.M."/>
            <person name="Guimaraes G.M."/>
            <person name="Goldman G.H."/>
            <person name="Padilha I.Q."/>
            <person name="Batista Jda S."/>
            <person name="Ferro J.A."/>
            <person name="Ribeiro J.M."/>
            <person name="Fietto J.L."/>
            <person name="Dabbas K.M."/>
            <person name="Cerdeira L."/>
            <person name="Agnez-Lima L.F."/>
            <person name="Brocchi M."/>
            <person name="de Carvalho M.O."/>
            <person name="Teixeira Mde M."/>
            <person name="Diniz Maia Mde M."/>
            <person name="Goldman M.H."/>
            <person name="Cruz Schneider M.P."/>
            <person name="Felipe M.S."/>
            <person name="Hungria M."/>
            <person name="Nicolas M.F."/>
            <person name="Pereira M."/>
            <person name="Montes M.A."/>
            <person name="Cantao M.E."/>
            <person name="Vincentz M."/>
            <person name="Rafael M.S."/>
            <person name="Silverman N."/>
            <person name="Stoco P.H."/>
            <person name="Souza R.C."/>
            <person name="Vicentini R."/>
            <person name="Gazzinelli R.T."/>
            <person name="Neves Rde O."/>
            <person name="Silva R."/>
            <person name="Astolfi-Filho S."/>
            <person name="Maciel T.E."/>
            <person name="Urmenyi T.P."/>
            <person name="Tadei W.P."/>
            <person name="Camargo E.P."/>
            <person name="de Vasconcelos A.T."/>
        </authorList>
    </citation>
    <scope>NUCLEOTIDE SEQUENCE</scope>
</reference>
<dbReference type="SMART" id="SM00868">
    <property type="entry name" value="zf-AD"/>
    <property type="match status" value="1"/>
</dbReference>
<dbReference type="AlphaFoldDB" id="W5JNC2"/>
<evidence type="ECO:0000259" key="4">
    <source>
        <dbReference type="PROSITE" id="PS50157"/>
    </source>
</evidence>
<dbReference type="InterPro" id="IPR013087">
    <property type="entry name" value="Znf_C2H2_type"/>
</dbReference>
<feature type="binding site" evidence="2">
    <location>
        <position position="63"/>
    </location>
    <ligand>
        <name>Zn(2+)</name>
        <dbReference type="ChEBI" id="CHEBI:29105"/>
    </ligand>
</feature>
<accession>W5JNC2</accession>
<dbReference type="GO" id="GO:0005634">
    <property type="term" value="C:nucleus"/>
    <property type="evidence" value="ECO:0007669"/>
    <property type="project" value="InterPro"/>
</dbReference>
<keyword evidence="8" id="KW-1185">Reference proteome</keyword>
<dbReference type="EnsemblMetazoa" id="ADAC003434-RA">
    <property type="protein sequence ID" value="ADAC003434-PA"/>
    <property type="gene ID" value="ADAC003434"/>
</dbReference>
<feature type="compositionally biased region" description="Basic and acidic residues" evidence="3">
    <location>
        <begin position="264"/>
        <end position="281"/>
    </location>
</feature>
<dbReference type="PROSITE" id="PS00028">
    <property type="entry name" value="ZINC_FINGER_C2H2_1"/>
    <property type="match status" value="2"/>
</dbReference>
<dbReference type="GO" id="GO:0008270">
    <property type="term" value="F:zinc ion binding"/>
    <property type="evidence" value="ECO:0007669"/>
    <property type="project" value="UniProtKB-UniRule"/>
</dbReference>
<dbReference type="HOGENOM" id="CLU_754908_0_0_1"/>
<dbReference type="VEuPathDB" id="VectorBase:ADAC003434"/>
<dbReference type="OMA" id="TTHYEYE"/>
<evidence type="ECO:0000313" key="6">
    <source>
        <dbReference type="EMBL" id="ETN64813.1"/>
    </source>
</evidence>
<dbReference type="EMBL" id="ADMH02000867">
    <property type="protein sequence ID" value="ETN64813.1"/>
    <property type="molecule type" value="Genomic_DNA"/>
</dbReference>
<feature type="binding site" evidence="2">
    <location>
        <position position="12"/>
    </location>
    <ligand>
        <name>Zn(2+)</name>
        <dbReference type="ChEBI" id="CHEBI:29105"/>
    </ligand>
</feature>
<feature type="region of interest" description="Disordered" evidence="3">
    <location>
        <begin position="251"/>
        <end position="281"/>
    </location>
</feature>
<dbReference type="PROSITE" id="PS51915">
    <property type="entry name" value="ZAD"/>
    <property type="match status" value="1"/>
</dbReference>
<gene>
    <name evidence="6" type="ORF">AND_003434</name>
</gene>
<keyword evidence="2" id="KW-0479">Metal-binding</keyword>
<dbReference type="STRING" id="43151.W5JNC2"/>
<evidence type="ECO:0000313" key="8">
    <source>
        <dbReference type="Proteomes" id="UP000000673"/>
    </source>
</evidence>
<sequence>MENGIFTLEYFCRLCASEGVIIHPLFPPGDDDPKHELVRMIEVLTSVPLQRPADSGAVICDKCLQLLDLFCQFREECLRQDVLIRTKRTLIGEELVRQRFQQQQPQLLCDPAPDSQPPPLVEVKLEEDDETDTPTACQLTSQDVSERAETDTTSIPQVIEIADCKEECSALENASEEEQPVLDGDECEHQNDDLAPGAPAIASYLEPTNFTSPGIALFSQAHGLSISVQVNQMSLDETTVHEMTNGVPSFGFTSDVGKRKSKKGTKENPGKEGHNRTYDPSNDRCQEAFDTVCEYDEQSSAPDRGGSTRCSLACDPCQMRFTKSYNLKRHMYEVHGELAPGLTVIECEYCGERFLRGYTLNRHISKMHSARYKNKKKLKILAIKTKA</sequence>
<keyword evidence="1" id="KW-0863">Zinc-finger</keyword>